<comment type="caution">
    <text evidence="1">The sequence shown here is derived from an EMBL/GenBank/DDBJ whole genome shotgun (WGS) entry which is preliminary data.</text>
</comment>
<sequence length="514" mass="58238">MNPLVFRHHVKLRHRPGDLRSASQQKIPVSIQETIEAQATHHFLSKFVLLPRYKDVEGFLEFTVDLIPCGLQMPLFKHAFDACAFASIACKLGGGHGLRLRALQSYTKALKLISEALQDQRKVHCHELLAGCFFLSLFETISAQRMKAWQVHIQGLKKLLLSSDMRGCPEKYRNSLRAAVQMQTIMHSLSTGTWPSSVTHQNTTDKSPSLQCQQLIMQAAKLGGEINQLLDDPETILNNADSLKSMIKQCRSLDQDLLAWSTCLPEGFGWKTVYWAEDESTNNNASGEVFPGPVDIYQDLWTCHIWNMMRCTRLVLASKIIRCTALMHAPADYRTSREYGAIVSNCTRLIKDVIASVPYQLGWFSQHRHLLRRPSLSGFVCGQDDTHSSIAGVFLLYPLACVKTFDFASESQRNWVKGRLEHIASNFGIQYASKLAEMDIRMPSMLVARDRLMAQYSGAISRCDSMPSEPKMCQDFTELQIKEMLRKVVPPAYDDELAVRTWLQLYPGDTFLEK</sequence>
<dbReference type="InterPro" id="IPR053175">
    <property type="entry name" value="DHMBA_Reg_Transcription_Factor"/>
</dbReference>
<evidence type="ECO:0000313" key="1">
    <source>
        <dbReference type="EMBL" id="KAK2606477.1"/>
    </source>
</evidence>
<gene>
    <name evidence="1" type="ORF">QQS21_003170</name>
</gene>
<evidence type="ECO:0000313" key="2">
    <source>
        <dbReference type="Proteomes" id="UP001251528"/>
    </source>
</evidence>
<proteinExistence type="predicted"/>
<dbReference type="PANTHER" id="PTHR38791:SF13">
    <property type="entry name" value="ZN(2)-C6 FUNGAL-TYPE DOMAIN-CONTAINING PROTEIN"/>
    <property type="match status" value="1"/>
</dbReference>
<protein>
    <submittedName>
        <fullName evidence="1">Uncharacterized protein</fullName>
    </submittedName>
</protein>
<organism evidence="1 2">
    <name type="scientific">Conoideocrella luteorostrata</name>
    <dbReference type="NCBI Taxonomy" id="1105319"/>
    <lineage>
        <taxon>Eukaryota</taxon>
        <taxon>Fungi</taxon>
        <taxon>Dikarya</taxon>
        <taxon>Ascomycota</taxon>
        <taxon>Pezizomycotina</taxon>
        <taxon>Sordariomycetes</taxon>
        <taxon>Hypocreomycetidae</taxon>
        <taxon>Hypocreales</taxon>
        <taxon>Clavicipitaceae</taxon>
        <taxon>Conoideocrella</taxon>
    </lineage>
</organism>
<reference evidence="1" key="1">
    <citation type="submission" date="2023-06" db="EMBL/GenBank/DDBJ databases">
        <title>Conoideocrella luteorostrata (Hypocreales: Clavicipitaceae), a potential biocontrol fungus for elongate hemlock scale in United States Christmas tree production areas.</title>
        <authorList>
            <person name="Barrett H."/>
            <person name="Lovett B."/>
            <person name="Macias A.M."/>
            <person name="Stajich J.E."/>
            <person name="Kasson M.T."/>
        </authorList>
    </citation>
    <scope>NUCLEOTIDE SEQUENCE</scope>
    <source>
        <strain evidence="1">ARSEF 14590</strain>
    </source>
</reference>
<dbReference type="PANTHER" id="PTHR38791">
    <property type="entry name" value="ZN(II)2CYS6 TRANSCRIPTION FACTOR (EUROFUNG)-RELATED-RELATED"/>
    <property type="match status" value="1"/>
</dbReference>
<keyword evidence="2" id="KW-1185">Reference proteome</keyword>
<dbReference type="EMBL" id="JASWJB010000040">
    <property type="protein sequence ID" value="KAK2606477.1"/>
    <property type="molecule type" value="Genomic_DNA"/>
</dbReference>
<name>A0AAJ0CXY9_9HYPO</name>
<accession>A0AAJ0CXY9</accession>
<dbReference type="AlphaFoldDB" id="A0AAJ0CXY9"/>
<dbReference type="Proteomes" id="UP001251528">
    <property type="component" value="Unassembled WGS sequence"/>
</dbReference>